<evidence type="ECO:0000313" key="3">
    <source>
        <dbReference type="Proteomes" id="UP000568022"/>
    </source>
</evidence>
<proteinExistence type="predicted"/>
<dbReference type="EMBL" id="JACHJE010000008">
    <property type="protein sequence ID" value="MBB5127031.1"/>
    <property type="molecule type" value="Genomic_DNA"/>
</dbReference>
<protein>
    <submittedName>
        <fullName evidence="2">Uncharacterized protein</fullName>
    </submittedName>
</protein>
<sequence>MLTAVGGGVALAGDDGRRVFPRASYDPFRGSAAAEEWVAHGDHAAVIRVTRETAGEPDPEGDHIPRTVTATVTRVVWSRPGAPRPPEEITLRATGWYTTLWGGREEAAREGAPRLEPGHTYLVGLARLGKGVELIGDDAALPYDAETFGRGELEGRATGPDAYRRAVRGLPQDAVAKFAISETYRPRTLRDVQRLLQGTSPRNVYRRAALDGLGADMNLDRRPDDPADQGAGDLPGRIRRSVPALDSGTDYFLSVACSGRGTAFTVRLTVNGTSATRRLPCNAGDELVPVKRPRGEVTYEIASAGSDAGAVAWNLSEAPGSGA</sequence>
<comment type="caution">
    <text evidence="2">The sequence shown here is derived from an EMBL/GenBank/DDBJ whole genome shotgun (WGS) entry which is preliminary data.</text>
</comment>
<name>A0A7W8BR97_9ACTN</name>
<accession>A0A7W8BR97</accession>
<dbReference type="Proteomes" id="UP000568022">
    <property type="component" value="Unassembled WGS sequence"/>
</dbReference>
<feature type="region of interest" description="Disordered" evidence="1">
    <location>
        <begin position="215"/>
        <end position="238"/>
    </location>
</feature>
<dbReference type="AlphaFoldDB" id="A0A7W8BR97"/>
<gene>
    <name evidence="2" type="ORF">FHS32_003773</name>
</gene>
<reference evidence="2 3" key="1">
    <citation type="submission" date="2020-08" db="EMBL/GenBank/DDBJ databases">
        <title>Genomic Encyclopedia of Type Strains, Phase III (KMG-III): the genomes of soil and plant-associated and newly described type strains.</title>
        <authorList>
            <person name="Whitman W."/>
        </authorList>
    </citation>
    <scope>NUCLEOTIDE SEQUENCE [LARGE SCALE GENOMIC DNA]</scope>
    <source>
        <strain evidence="2 3">CECT 3226</strain>
    </source>
</reference>
<evidence type="ECO:0000313" key="2">
    <source>
        <dbReference type="EMBL" id="MBB5127031.1"/>
    </source>
</evidence>
<keyword evidence="3" id="KW-1185">Reference proteome</keyword>
<organism evidence="2 3">
    <name type="scientific">Streptomyces griseoloalbus</name>
    <dbReference type="NCBI Taxonomy" id="67303"/>
    <lineage>
        <taxon>Bacteria</taxon>
        <taxon>Bacillati</taxon>
        <taxon>Actinomycetota</taxon>
        <taxon>Actinomycetes</taxon>
        <taxon>Kitasatosporales</taxon>
        <taxon>Streptomycetaceae</taxon>
        <taxon>Streptomyces</taxon>
    </lineage>
</organism>
<evidence type="ECO:0000256" key="1">
    <source>
        <dbReference type="SAM" id="MobiDB-lite"/>
    </source>
</evidence>